<gene>
    <name evidence="2" type="primary">Aste57867_17615</name>
    <name evidence="1" type="ORF">As57867_017555</name>
    <name evidence="2" type="ORF">ASTE57867_17615</name>
</gene>
<sequence>MYEAPINESTDPSVCHFNGCNNPVMRTGSLKCHFHRKRGICNAPSCHSQVNKHGLCVAHGARSDPCRAIGCSKYARVRGLCHAHYKQADHCATALVVTMEPFVEGEEELESLLPMDPMLLEILDFIMAEFPDKISVASVVVNKLNWLGNVNQDK</sequence>
<name>A0A485L891_9STRA</name>
<dbReference type="EMBL" id="VJMH01006206">
    <property type="protein sequence ID" value="KAF0691096.1"/>
    <property type="molecule type" value="Genomic_DNA"/>
</dbReference>
<evidence type="ECO:0000313" key="2">
    <source>
        <dbReference type="EMBL" id="VFT94366.1"/>
    </source>
</evidence>
<evidence type="ECO:0000313" key="3">
    <source>
        <dbReference type="Proteomes" id="UP000332933"/>
    </source>
</evidence>
<accession>A0A485L891</accession>
<dbReference type="EMBL" id="CAADRA010006227">
    <property type="protein sequence ID" value="VFT94366.1"/>
    <property type="molecule type" value="Genomic_DNA"/>
</dbReference>
<proteinExistence type="predicted"/>
<evidence type="ECO:0000313" key="1">
    <source>
        <dbReference type="EMBL" id="KAF0691096.1"/>
    </source>
</evidence>
<dbReference type="Proteomes" id="UP000332933">
    <property type="component" value="Unassembled WGS sequence"/>
</dbReference>
<organism evidence="2 3">
    <name type="scientific">Aphanomyces stellatus</name>
    <dbReference type="NCBI Taxonomy" id="120398"/>
    <lineage>
        <taxon>Eukaryota</taxon>
        <taxon>Sar</taxon>
        <taxon>Stramenopiles</taxon>
        <taxon>Oomycota</taxon>
        <taxon>Saprolegniomycetes</taxon>
        <taxon>Saprolegniales</taxon>
        <taxon>Verrucalvaceae</taxon>
        <taxon>Aphanomyces</taxon>
    </lineage>
</organism>
<reference evidence="1" key="2">
    <citation type="submission" date="2019-06" db="EMBL/GenBank/DDBJ databases">
        <title>Genomics analysis of Aphanomyces spp. identifies a new class of oomycete effector associated with host adaptation.</title>
        <authorList>
            <person name="Gaulin E."/>
        </authorList>
    </citation>
    <scope>NUCLEOTIDE SEQUENCE</scope>
    <source>
        <strain evidence="1">CBS 578.67</strain>
    </source>
</reference>
<dbReference type="AlphaFoldDB" id="A0A485L891"/>
<keyword evidence="3" id="KW-1185">Reference proteome</keyword>
<protein>
    <submittedName>
        <fullName evidence="2">Aste57867_17615 protein</fullName>
    </submittedName>
</protein>
<reference evidence="2 3" key="1">
    <citation type="submission" date="2019-03" db="EMBL/GenBank/DDBJ databases">
        <authorList>
            <person name="Gaulin E."/>
            <person name="Dumas B."/>
        </authorList>
    </citation>
    <scope>NUCLEOTIDE SEQUENCE [LARGE SCALE GENOMIC DNA]</scope>
    <source>
        <strain evidence="2">CBS 568.67</strain>
    </source>
</reference>